<dbReference type="GO" id="GO:0004822">
    <property type="term" value="F:isoleucine-tRNA ligase activity"/>
    <property type="evidence" value="ECO:0007669"/>
    <property type="project" value="UniProtKB-EC"/>
</dbReference>
<keyword evidence="6" id="KW-0030">Aminoacyl-tRNA synthetase</keyword>
<accession>A0ABY6HN42</accession>
<feature type="domain" description="Aminoacyl-tRNA synthetase class Ia" evidence="9">
    <location>
        <begin position="41"/>
        <end position="599"/>
    </location>
</feature>
<dbReference type="InterPro" id="IPR002300">
    <property type="entry name" value="aa-tRNA-synth_Ia"/>
</dbReference>
<dbReference type="EMBL" id="CP104013">
    <property type="protein sequence ID" value="UYP43822.1"/>
    <property type="molecule type" value="Genomic_DNA"/>
</dbReference>
<keyword evidence="5" id="KW-0648">Protein biosynthesis</keyword>
<dbReference type="SUPFAM" id="SSF52374">
    <property type="entry name" value="Nucleotidylyl transferase"/>
    <property type="match status" value="1"/>
</dbReference>
<evidence type="ECO:0000256" key="5">
    <source>
        <dbReference type="ARBA" id="ARBA00022917"/>
    </source>
</evidence>
<keyword evidence="2 11" id="KW-0436">Ligase</keyword>
<dbReference type="PRINTS" id="PR00986">
    <property type="entry name" value="TRNASYNTHVAL"/>
</dbReference>
<dbReference type="Gene3D" id="3.90.740.10">
    <property type="entry name" value="Valyl/Leucyl/Isoleucyl-tRNA synthetase, editing domain"/>
    <property type="match status" value="1"/>
</dbReference>
<feature type="domain" description="Methionyl/Valyl/Leucyl/Isoleucyl-tRNA synthetase anticodon-binding" evidence="10">
    <location>
        <begin position="697"/>
        <end position="841"/>
    </location>
</feature>
<evidence type="ECO:0000259" key="10">
    <source>
        <dbReference type="Pfam" id="PF08264"/>
    </source>
</evidence>
<dbReference type="Pfam" id="PF00133">
    <property type="entry name" value="tRNA-synt_1"/>
    <property type="match status" value="1"/>
</dbReference>
<evidence type="ECO:0000256" key="1">
    <source>
        <dbReference type="ARBA" id="ARBA00013169"/>
    </source>
</evidence>
<sequence>MEWIYIRDQKIKEEKKKHSLPLRSSDQFPNRFSFQKIEKNWIKYWSEEEIYKFKIPEKISHKDIFSIDTPPDFTSGNLHMGHILNHSWIDFMARFQRSMGKIVYFPQGFDCHGLPTELKVQKLTGLTPTSDRATFIETCKHYTRKFIDRMREQFDSLGYSTDWDLSYETMSSDYILSVQKTLIEFYKFGWLYRANYPVHWCPKCETSLAKQEVGYIESSGFLWQIKLPIKGDSHKKLTIATTRPELIEACIAVLIHPDDWRYTNIENEEIFIPIAERFVPIIKDHAVDMNFGTGVVYCCTFGDEMDIQWQQKYHLPIYQILNPNGTMSSISKFKGLKSLQARYKIINFLEEQGYLGVKEDYPHRIIVHSERSSCNSPIEYLPIPQWFIKIKEFIPEIRKDGHTLNWFPNMSLKLFDWCDNLTWDWVISRQRAFGTPIPFWYCSNLECSYVYVPSIENLPLDPTKKSCPIDHCPDCGSALTGEKDVCDCWIDSSITPLFISQWGRNDLFFKLIYPITVRPQGYEIIRTWLFYTLFRSKKLSGSKPFQDVMLNGMVAGPDGRKMSKSFGNIVSPDEVFPLYGTDAVRLWAAMGPPGQDYQFKFEWVHRTNPKQKAGKKFNEDQNRLQKGKMSQTEFDAKYMKHFPGIQENGKIINKIWNAYRLIWLIKQSISDQKLQMTSERLHSLDLKYYSLTDIDIFILNNLKKSLEEIESYWKKYQWKQGTSILRNFFKEYFCDQYLEALKYRFNSENRFEKLSAIRICLFISFQLLKIWGILLPFITEELYSRLFSSWIIPKSIHLELWPFLNYNFSQENIESGQLQLKAIKRIRKAKSQVKYALNEYLEEILIYCPEVEQRRLENNLNPVKNTLNVQKITFLSGSELLNLKECNVYHPIEDKSSDWIIFIKILD</sequence>
<evidence type="ECO:0000256" key="2">
    <source>
        <dbReference type="ARBA" id="ARBA00022598"/>
    </source>
</evidence>
<proteinExistence type="predicted"/>
<dbReference type="SUPFAM" id="SSF50677">
    <property type="entry name" value="ValRS/IleRS/LeuRS editing domain"/>
    <property type="match status" value="1"/>
</dbReference>
<dbReference type="InterPro" id="IPR009008">
    <property type="entry name" value="Val/Leu/Ile-tRNA-synth_edit"/>
</dbReference>
<keyword evidence="12" id="KW-1185">Reference proteome</keyword>
<dbReference type="InterPro" id="IPR014729">
    <property type="entry name" value="Rossmann-like_a/b/a_fold"/>
</dbReference>
<evidence type="ECO:0000259" key="9">
    <source>
        <dbReference type="Pfam" id="PF00133"/>
    </source>
</evidence>
<organism evidence="11 12">
    <name type="scientific">Candidatus Lokiarchaeum ossiferum</name>
    <dbReference type="NCBI Taxonomy" id="2951803"/>
    <lineage>
        <taxon>Archaea</taxon>
        <taxon>Promethearchaeati</taxon>
        <taxon>Promethearchaeota</taxon>
        <taxon>Promethearchaeia</taxon>
        <taxon>Promethearchaeales</taxon>
        <taxon>Promethearchaeaceae</taxon>
        <taxon>Candidatus Lokiarchaeum</taxon>
    </lineage>
</organism>
<evidence type="ECO:0000313" key="12">
    <source>
        <dbReference type="Proteomes" id="UP001208689"/>
    </source>
</evidence>
<dbReference type="Proteomes" id="UP001208689">
    <property type="component" value="Chromosome"/>
</dbReference>
<evidence type="ECO:0000256" key="3">
    <source>
        <dbReference type="ARBA" id="ARBA00022741"/>
    </source>
</evidence>
<dbReference type="NCBIfam" id="TIGR00422">
    <property type="entry name" value="valS"/>
    <property type="match status" value="1"/>
</dbReference>
<keyword evidence="4" id="KW-0067">ATP-binding</keyword>
<evidence type="ECO:0000256" key="8">
    <source>
        <dbReference type="NCBIfam" id="TIGR00422"/>
    </source>
</evidence>
<dbReference type="PANTHER" id="PTHR11946">
    <property type="entry name" value="VALYL-TRNA SYNTHETASES"/>
    <property type="match status" value="1"/>
</dbReference>
<evidence type="ECO:0000256" key="6">
    <source>
        <dbReference type="ARBA" id="ARBA00023146"/>
    </source>
</evidence>
<evidence type="ECO:0000256" key="4">
    <source>
        <dbReference type="ARBA" id="ARBA00022840"/>
    </source>
</evidence>
<name>A0ABY6HN42_9ARCH</name>
<keyword evidence="3" id="KW-0547">Nucleotide-binding</keyword>
<reference evidence="11" key="1">
    <citation type="submission" date="2022-09" db="EMBL/GenBank/DDBJ databases">
        <title>Actin cytoskeleton and complex cell architecture in an #Asgard archaeon.</title>
        <authorList>
            <person name="Ponce Toledo R.I."/>
            <person name="Schleper C."/>
            <person name="Rodrigues Oliveira T."/>
            <person name="Wollweber F."/>
            <person name="Xu J."/>
            <person name="Rittmann S."/>
            <person name="Klingl A."/>
            <person name="Pilhofer M."/>
        </authorList>
    </citation>
    <scope>NUCLEOTIDE SEQUENCE</scope>
    <source>
        <strain evidence="11">B-35</strain>
    </source>
</reference>
<dbReference type="SUPFAM" id="SSF47323">
    <property type="entry name" value="Anticodon-binding domain of a subclass of class I aminoacyl-tRNA synthetases"/>
    <property type="match status" value="1"/>
</dbReference>
<dbReference type="Pfam" id="PF08264">
    <property type="entry name" value="Anticodon_1"/>
    <property type="match status" value="1"/>
</dbReference>
<comment type="catalytic activity">
    <reaction evidence="7">
        <text>tRNA(Val) + L-valine + ATP = L-valyl-tRNA(Val) + AMP + diphosphate</text>
        <dbReference type="Rhea" id="RHEA:10704"/>
        <dbReference type="Rhea" id="RHEA-COMP:9672"/>
        <dbReference type="Rhea" id="RHEA-COMP:9708"/>
        <dbReference type="ChEBI" id="CHEBI:30616"/>
        <dbReference type="ChEBI" id="CHEBI:33019"/>
        <dbReference type="ChEBI" id="CHEBI:57762"/>
        <dbReference type="ChEBI" id="CHEBI:78442"/>
        <dbReference type="ChEBI" id="CHEBI:78537"/>
        <dbReference type="ChEBI" id="CHEBI:456215"/>
        <dbReference type="EC" id="6.1.1.9"/>
    </reaction>
</comment>
<dbReference type="InterPro" id="IPR013155">
    <property type="entry name" value="M/V/L/I-tRNA-synth_anticd-bd"/>
</dbReference>
<dbReference type="PANTHER" id="PTHR11946:SF93">
    <property type="entry name" value="VALINE--TRNA LIGASE, CHLOROPLASTIC_MITOCHONDRIAL 2"/>
    <property type="match status" value="1"/>
</dbReference>
<dbReference type="InterPro" id="IPR009080">
    <property type="entry name" value="tRNAsynth_Ia_anticodon-bd"/>
</dbReference>
<dbReference type="EC" id="6.1.1.9" evidence="1 8"/>
<dbReference type="Gene3D" id="3.40.50.620">
    <property type="entry name" value="HUPs"/>
    <property type="match status" value="2"/>
</dbReference>
<evidence type="ECO:0000256" key="7">
    <source>
        <dbReference type="ARBA" id="ARBA00047552"/>
    </source>
</evidence>
<gene>
    <name evidence="11" type="ORF">NEF87_000107</name>
</gene>
<protein>
    <recommendedName>
        <fullName evidence="1 8">Valine--tRNA ligase</fullName>
        <ecNumber evidence="1 8">6.1.1.9</ecNumber>
    </recommendedName>
</protein>
<dbReference type="Gene3D" id="1.10.730.10">
    <property type="entry name" value="Isoleucyl-tRNA Synthetase, Domain 1"/>
    <property type="match status" value="2"/>
</dbReference>
<evidence type="ECO:0000313" key="11">
    <source>
        <dbReference type="EMBL" id="UYP43822.1"/>
    </source>
</evidence>
<dbReference type="InterPro" id="IPR002303">
    <property type="entry name" value="Valyl-tRNA_ligase"/>
</dbReference>